<protein>
    <submittedName>
        <fullName evidence="9">ABC transporter permease</fullName>
    </submittedName>
</protein>
<dbReference type="Pfam" id="PF00528">
    <property type="entry name" value="BPD_transp_1"/>
    <property type="match status" value="1"/>
</dbReference>
<evidence type="ECO:0000256" key="3">
    <source>
        <dbReference type="ARBA" id="ARBA00022475"/>
    </source>
</evidence>
<feature type="transmembrane region" description="Helical" evidence="7">
    <location>
        <begin position="73"/>
        <end position="96"/>
    </location>
</feature>
<comment type="subcellular location">
    <subcellularLocation>
        <location evidence="1 7">Cell membrane</location>
        <topology evidence="1 7">Multi-pass membrane protein</topology>
    </subcellularLocation>
</comment>
<reference evidence="9 10" key="1">
    <citation type="submission" date="2024-08" db="EMBL/GenBank/DDBJ databases">
        <title>Halobellus sp. MBLA0158 whole genome sequence.</title>
        <authorList>
            <person name="Hwang C.Y."/>
            <person name="Cho E.-S."/>
            <person name="Seo M.-J."/>
        </authorList>
    </citation>
    <scope>NUCLEOTIDE SEQUENCE [LARGE SCALE GENOMIC DNA]</scope>
    <source>
        <strain evidence="9 10">MBLA0158</strain>
    </source>
</reference>
<feature type="domain" description="ABC transmembrane type-1" evidence="8">
    <location>
        <begin position="69"/>
        <end position="249"/>
    </location>
</feature>
<dbReference type="CDD" id="cd06261">
    <property type="entry name" value="TM_PBP2"/>
    <property type="match status" value="1"/>
</dbReference>
<dbReference type="EMBL" id="JBGNYA010000001">
    <property type="protein sequence ID" value="MFA1610938.1"/>
    <property type="molecule type" value="Genomic_DNA"/>
</dbReference>
<keyword evidence="10" id="KW-1185">Reference proteome</keyword>
<accession>A0ABD5MD76</accession>
<feature type="transmembrane region" description="Helical" evidence="7">
    <location>
        <begin position="231"/>
        <end position="253"/>
    </location>
</feature>
<evidence type="ECO:0000256" key="1">
    <source>
        <dbReference type="ARBA" id="ARBA00004651"/>
    </source>
</evidence>
<organism evidence="9 10">
    <name type="scientific">Halobellus rubicundus</name>
    <dbReference type="NCBI Taxonomy" id="2996466"/>
    <lineage>
        <taxon>Archaea</taxon>
        <taxon>Methanobacteriati</taxon>
        <taxon>Methanobacteriota</taxon>
        <taxon>Stenosarchaea group</taxon>
        <taxon>Halobacteria</taxon>
        <taxon>Halobacteriales</taxon>
        <taxon>Haloferacaceae</taxon>
        <taxon>Halobellus</taxon>
    </lineage>
</organism>
<keyword evidence="5 7" id="KW-1133">Transmembrane helix</keyword>
<comment type="caution">
    <text evidence="9">The sequence shown here is derived from an EMBL/GenBank/DDBJ whole genome shotgun (WGS) entry which is preliminary data.</text>
</comment>
<feature type="transmembrane region" description="Helical" evidence="7">
    <location>
        <begin position="175"/>
        <end position="196"/>
    </location>
</feature>
<keyword evidence="2 7" id="KW-0813">Transport</keyword>
<dbReference type="InterPro" id="IPR035906">
    <property type="entry name" value="MetI-like_sf"/>
</dbReference>
<evidence type="ECO:0000313" key="10">
    <source>
        <dbReference type="Proteomes" id="UP001570511"/>
    </source>
</evidence>
<dbReference type="AlphaFoldDB" id="A0ABD5MD76"/>
<dbReference type="SUPFAM" id="SSF161098">
    <property type="entry name" value="MetI-like"/>
    <property type="match status" value="1"/>
</dbReference>
<evidence type="ECO:0000256" key="4">
    <source>
        <dbReference type="ARBA" id="ARBA00022692"/>
    </source>
</evidence>
<dbReference type="Proteomes" id="UP001570511">
    <property type="component" value="Unassembled WGS sequence"/>
</dbReference>
<evidence type="ECO:0000256" key="5">
    <source>
        <dbReference type="ARBA" id="ARBA00022989"/>
    </source>
</evidence>
<dbReference type="PANTHER" id="PTHR30151">
    <property type="entry name" value="ALKANE SULFONATE ABC TRANSPORTER-RELATED, MEMBRANE SUBUNIT"/>
    <property type="match status" value="1"/>
</dbReference>
<dbReference type="Gene3D" id="1.10.3720.10">
    <property type="entry name" value="MetI-like"/>
    <property type="match status" value="1"/>
</dbReference>
<evidence type="ECO:0000256" key="2">
    <source>
        <dbReference type="ARBA" id="ARBA00022448"/>
    </source>
</evidence>
<keyword evidence="3" id="KW-1003">Cell membrane</keyword>
<dbReference type="InterPro" id="IPR000515">
    <property type="entry name" value="MetI-like"/>
</dbReference>
<dbReference type="PROSITE" id="PS50928">
    <property type="entry name" value="ABC_TM1"/>
    <property type="match status" value="1"/>
</dbReference>
<keyword evidence="4 7" id="KW-0812">Transmembrane</keyword>
<evidence type="ECO:0000256" key="7">
    <source>
        <dbReference type="RuleBase" id="RU363032"/>
    </source>
</evidence>
<dbReference type="RefSeq" id="WP_372388816.1">
    <property type="nucleotide sequence ID" value="NZ_JBGNYA010000001.1"/>
</dbReference>
<dbReference type="PANTHER" id="PTHR30151:SF38">
    <property type="entry name" value="ALIPHATIC SULFONATES TRANSPORT PERMEASE PROTEIN SSUC-RELATED"/>
    <property type="match status" value="1"/>
</dbReference>
<evidence type="ECO:0000259" key="8">
    <source>
        <dbReference type="PROSITE" id="PS50928"/>
    </source>
</evidence>
<sequence length="269" mass="29466">MATSSRSSRIPFRSTIGDAWAARIIGLVGGLAAWYLVTIVFPRGLFPGPMETVTASVELLASGVVWTHMEATFFRTFLGFIGAFFVGAAIGIAMGINNFGEQFSTPIIIIALSIPGIAWAAITTIIFGFGIAAPVVATAVTVFPYISLRIWKGVEDIDPTLIRMSRSFDISRGRLLRRMILPSIAPALFTAVRFGLAISWKIETQAEIFASNSGVGYRAIEAFSRYQYDTAMAWAVVFVVIVFALEMLVLRPLERKVFAYRKEADFSVL</sequence>
<keyword evidence="6 7" id="KW-0472">Membrane</keyword>
<feature type="transmembrane region" description="Helical" evidence="7">
    <location>
        <begin position="135"/>
        <end position="154"/>
    </location>
</feature>
<comment type="similarity">
    <text evidence="7">Belongs to the binding-protein-dependent transport system permease family.</text>
</comment>
<feature type="transmembrane region" description="Helical" evidence="7">
    <location>
        <begin position="108"/>
        <end position="129"/>
    </location>
</feature>
<dbReference type="GO" id="GO:0005886">
    <property type="term" value="C:plasma membrane"/>
    <property type="evidence" value="ECO:0007669"/>
    <property type="project" value="UniProtKB-SubCell"/>
</dbReference>
<evidence type="ECO:0000256" key="6">
    <source>
        <dbReference type="ARBA" id="ARBA00023136"/>
    </source>
</evidence>
<proteinExistence type="inferred from homology"/>
<evidence type="ECO:0000313" key="9">
    <source>
        <dbReference type="EMBL" id="MFA1610938.1"/>
    </source>
</evidence>
<name>A0ABD5MD76_9EURY</name>
<feature type="transmembrane region" description="Helical" evidence="7">
    <location>
        <begin position="20"/>
        <end position="41"/>
    </location>
</feature>
<gene>
    <name evidence="9" type="ORF">OS889_07975</name>
</gene>